<dbReference type="Proteomes" id="UP000321947">
    <property type="component" value="Unassembled WGS sequence"/>
</dbReference>
<dbReference type="PANTHER" id="PTHR37243:SF2">
    <property type="entry name" value="NEGATIVE REGULATOR OF SYSTEMIC ACQUIRED RESISTANCE SNI1"/>
    <property type="match status" value="1"/>
</dbReference>
<dbReference type="EMBL" id="SSTE01021884">
    <property type="protein sequence ID" value="KAA0031997.1"/>
    <property type="molecule type" value="Genomic_DNA"/>
</dbReference>
<proteinExistence type="predicted"/>
<dbReference type="GO" id="GO:0000976">
    <property type="term" value="F:transcription cis-regulatory region binding"/>
    <property type="evidence" value="ECO:0007669"/>
    <property type="project" value="TreeGrafter"/>
</dbReference>
<dbReference type="OrthoDB" id="1885692at2759"/>
<evidence type="ECO:0000313" key="4">
    <source>
        <dbReference type="Proteomes" id="UP000321947"/>
    </source>
</evidence>
<organism evidence="2 4">
    <name type="scientific">Cucumis melo var. makuwa</name>
    <name type="common">Oriental melon</name>
    <dbReference type="NCBI Taxonomy" id="1194695"/>
    <lineage>
        <taxon>Eukaryota</taxon>
        <taxon>Viridiplantae</taxon>
        <taxon>Streptophyta</taxon>
        <taxon>Embryophyta</taxon>
        <taxon>Tracheophyta</taxon>
        <taxon>Spermatophyta</taxon>
        <taxon>Magnoliopsida</taxon>
        <taxon>eudicotyledons</taxon>
        <taxon>Gunneridae</taxon>
        <taxon>Pentapetalae</taxon>
        <taxon>rosids</taxon>
        <taxon>fabids</taxon>
        <taxon>Cucurbitales</taxon>
        <taxon>Cucurbitaceae</taxon>
        <taxon>Benincaseae</taxon>
        <taxon>Cucumis</taxon>
    </lineage>
</organism>
<name>A0A5D3CYE6_CUCMM</name>
<comment type="caution">
    <text evidence="2">The sequence shown here is derived from an EMBL/GenBank/DDBJ whole genome shotgun (WGS) entry which is preliminary data.</text>
</comment>
<evidence type="ECO:0000313" key="3">
    <source>
        <dbReference type="Proteomes" id="UP000321393"/>
    </source>
</evidence>
<dbReference type="STRING" id="1194695.A0A5D3CYE6"/>
<sequence>MNYKGLMKDCVTTLCGLGQFLAEYDNVVQSSETSMAKQPEAIHTALATAFLHFGRITYAAVLKLMGIVMELDSSEKNADMQGHTTRADGVRY</sequence>
<dbReference type="EMBL" id="SSTD01008275">
    <property type="protein sequence ID" value="TYK16817.1"/>
    <property type="molecule type" value="Genomic_DNA"/>
</dbReference>
<dbReference type="AlphaFoldDB" id="A0A5D3CYE6"/>
<dbReference type="GO" id="GO:0045892">
    <property type="term" value="P:negative regulation of DNA-templated transcription"/>
    <property type="evidence" value="ECO:0007669"/>
    <property type="project" value="InterPro"/>
</dbReference>
<protein>
    <submittedName>
        <fullName evidence="2">Negative regulator of systemic acquired resistance, putative isoform 3</fullName>
    </submittedName>
</protein>
<dbReference type="GO" id="GO:0010113">
    <property type="term" value="P:negative regulation of systemic acquired resistance"/>
    <property type="evidence" value="ECO:0007669"/>
    <property type="project" value="TreeGrafter"/>
</dbReference>
<dbReference type="Proteomes" id="UP000321393">
    <property type="component" value="Unassembled WGS sequence"/>
</dbReference>
<dbReference type="GO" id="GO:0005634">
    <property type="term" value="C:nucleus"/>
    <property type="evidence" value="ECO:0007669"/>
    <property type="project" value="InterPro"/>
</dbReference>
<dbReference type="GO" id="GO:0006974">
    <property type="term" value="P:DNA damage response"/>
    <property type="evidence" value="ECO:0007669"/>
    <property type="project" value="InterPro"/>
</dbReference>
<evidence type="ECO:0000313" key="2">
    <source>
        <dbReference type="EMBL" id="TYK16817.1"/>
    </source>
</evidence>
<dbReference type="PANTHER" id="PTHR37243">
    <property type="entry name" value="NEGATIVE REGULATOR OF SYSTEMIC ACQUIRED RESISTANCE SNI1"/>
    <property type="match status" value="1"/>
</dbReference>
<gene>
    <name evidence="2" type="ORF">E5676_scaffold96G00890</name>
    <name evidence="1" type="ORF">E6C27_scaffold134G00920</name>
</gene>
<dbReference type="InterPro" id="IPR034561">
    <property type="entry name" value="SNI1"/>
</dbReference>
<evidence type="ECO:0000313" key="1">
    <source>
        <dbReference type="EMBL" id="KAA0031997.1"/>
    </source>
</evidence>
<accession>A0A5D3CYE6</accession>
<dbReference type="GO" id="GO:0030915">
    <property type="term" value="C:Smc5-Smc6 complex"/>
    <property type="evidence" value="ECO:0007669"/>
    <property type="project" value="InterPro"/>
</dbReference>
<reference evidence="3 4" key="1">
    <citation type="submission" date="2019-08" db="EMBL/GenBank/DDBJ databases">
        <title>Draft genome sequences of two oriental melons (Cucumis melo L. var makuwa).</title>
        <authorList>
            <person name="Kwon S.-Y."/>
        </authorList>
    </citation>
    <scope>NUCLEOTIDE SEQUENCE [LARGE SCALE GENOMIC DNA]</scope>
    <source>
        <strain evidence="4">cv. Chang Bougi</strain>
        <strain evidence="3">cv. SW 3</strain>
        <tissue evidence="2">Leaf</tissue>
    </source>
</reference>